<sequence>MSFSQQNRECGDVARCSPSLGARLFTRQYHIDCAVVSDLQAVDASLRFLDDHRIMVEPACGASLAAIYENLEQIHGWVNIVVIVCGGITSTLHQLEAWKHDLSNK</sequence>
<comment type="catalytic activity">
    <reaction evidence="6">
        <text>L-serine = pyruvate + NH4(+)</text>
        <dbReference type="Rhea" id="RHEA:19169"/>
        <dbReference type="ChEBI" id="CHEBI:15361"/>
        <dbReference type="ChEBI" id="CHEBI:28938"/>
        <dbReference type="ChEBI" id="CHEBI:33384"/>
        <dbReference type="EC" id="4.3.1.17"/>
    </reaction>
</comment>
<evidence type="ECO:0000256" key="4">
    <source>
        <dbReference type="ARBA" id="ARBA00022898"/>
    </source>
</evidence>
<dbReference type="GO" id="GO:0003941">
    <property type="term" value="F:L-serine ammonia-lyase activity"/>
    <property type="evidence" value="ECO:0007669"/>
    <property type="project" value="UniProtKB-EC"/>
</dbReference>
<name>A0A7W6RJY2_9HYPH</name>
<dbReference type="GO" id="GO:0009097">
    <property type="term" value="P:isoleucine biosynthetic process"/>
    <property type="evidence" value="ECO:0007669"/>
    <property type="project" value="TreeGrafter"/>
</dbReference>
<dbReference type="EMBL" id="JACIGM010000002">
    <property type="protein sequence ID" value="MBB4273662.1"/>
    <property type="molecule type" value="Genomic_DNA"/>
</dbReference>
<protein>
    <recommendedName>
        <fullName evidence="3">L-serine ammonia-lyase</fullName>
        <ecNumber evidence="3">4.3.1.17</ecNumber>
    </recommendedName>
</protein>
<dbReference type="PANTHER" id="PTHR48078:SF2">
    <property type="entry name" value="CATABOLIC L-SERINE_THREONINE DEHYDRATASE"/>
    <property type="match status" value="1"/>
</dbReference>
<evidence type="ECO:0000313" key="8">
    <source>
        <dbReference type="EMBL" id="MBB4273662.1"/>
    </source>
</evidence>
<dbReference type="GO" id="GO:0006567">
    <property type="term" value="P:L-threonine catabolic process"/>
    <property type="evidence" value="ECO:0007669"/>
    <property type="project" value="TreeGrafter"/>
</dbReference>
<proteinExistence type="inferred from homology"/>
<organism evidence="8 9">
    <name type="scientific">Rhizobium mongolense</name>
    <dbReference type="NCBI Taxonomy" id="57676"/>
    <lineage>
        <taxon>Bacteria</taxon>
        <taxon>Pseudomonadati</taxon>
        <taxon>Pseudomonadota</taxon>
        <taxon>Alphaproteobacteria</taxon>
        <taxon>Hyphomicrobiales</taxon>
        <taxon>Rhizobiaceae</taxon>
        <taxon>Rhizobium/Agrobacterium group</taxon>
        <taxon>Rhizobium</taxon>
    </lineage>
</organism>
<evidence type="ECO:0000256" key="6">
    <source>
        <dbReference type="ARBA" id="ARBA00049406"/>
    </source>
</evidence>
<comment type="similarity">
    <text evidence="2">Belongs to the serine/threonine dehydratase family.</text>
</comment>
<evidence type="ECO:0000313" key="9">
    <source>
        <dbReference type="Proteomes" id="UP000533641"/>
    </source>
</evidence>
<reference evidence="8 9" key="1">
    <citation type="submission" date="2020-08" db="EMBL/GenBank/DDBJ databases">
        <title>Genomic Encyclopedia of Type Strains, Phase IV (KMG-V): Genome sequencing to study the core and pangenomes of soil and plant-associated prokaryotes.</title>
        <authorList>
            <person name="Whitman W."/>
        </authorList>
    </citation>
    <scope>NUCLEOTIDE SEQUENCE [LARGE SCALE GENOMIC DNA]</scope>
    <source>
        <strain evidence="8 9">SEMIA 402</strain>
    </source>
</reference>
<accession>A0A7W6RJY2</accession>
<evidence type="ECO:0000259" key="7">
    <source>
        <dbReference type="Pfam" id="PF00291"/>
    </source>
</evidence>
<dbReference type="GO" id="GO:0006565">
    <property type="term" value="P:L-serine catabolic process"/>
    <property type="evidence" value="ECO:0007669"/>
    <property type="project" value="TreeGrafter"/>
</dbReference>
<evidence type="ECO:0000256" key="5">
    <source>
        <dbReference type="ARBA" id="ARBA00023239"/>
    </source>
</evidence>
<keyword evidence="4" id="KW-0663">Pyridoxal phosphate</keyword>
<dbReference type="GO" id="GO:0004794">
    <property type="term" value="F:threonine deaminase activity"/>
    <property type="evidence" value="ECO:0007669"/>
    <property type="project" value="TreeGrafter"/>
</dbReference>
<feature type="domain" description="Tryptophan synthase beta chain-like PALP" evidence="7">
    <location>
        <begin position="25"/>
        <end position="86"/>
    </location>
</feature>
<dbReference type="Gene3D" id="3.40.50.1100">
    <property type="match status" value="1"/>
</dbReference>
<evidence type="ECO:0000256" key="3">
    <source>
        <dbReference type="ARBA" id="ARBA00012093"/>
    </source>
</evidence>
<keyword evidence="5" id="KW-0456">Lyase</keyword>
<dbReference type="InterPro" id="IPR050147">
    <property type="entry name" value="Ser/Thr_Dehydratase"/>
</dbReference>
<dbReference type="AlphaFoldDB" id="A0A7W6RJY2"/>
<evidence type="ECO:0000256" key="1">
    <source>
        <dbReference type="ARBA" id="ARBA00001933"/>
    </source>
</evidence>
<gene>
    <name evidence="8" type="ORF">GGE12_001416</name>
</gene>
<evidence type="ECO:0000256" key="2">
    <source>
        <dbReference type="ARBA" id="ARBA00010869"/>
    </source>
</evidence>
<dbReference type="InterPro" id="IPR036052">
    <property type="entry name" value="TrpB-like_PALP_sf"/>
</dbReference>
<dbReference type="RefSeq" id="WP_312866022.1">
    <property type="nucleotide sequence ID" value="NZ_JACIGM010000002.1"/>
</dbReference>
<dbReference type="Pfam" id="PF00291">
    <property type="entry name" value="PALP"/>
    <property type="match status" value="1"/>
</dbReference>
<dbReference type="InterPro" id="IPR001926">
    <property type="entry name" value="TrpB-like_PALP"/>
</dbReference>
<comment type="caution">
    <text evidence="8">The sequence shown here is derived from an EMBL/GenBank/DDBJ whole genome shotgun (WGS) entry which is preliminary data.</text>
</comment>
<dbReference type="SUPFAM" id="SSF53686">
    <property type="entry name" value="Tryptophan synthase beta subunit-like PLP-dependent enzymes"/>
    <property type="match status" value="1"/>
</dbReference>
<dbReference type="Proteomes" id="UP000533641">
    <property type="component" value="Unassembled WGS sequence"/>
</dbReference>
<dbReference type="PANTHER" id="PTHR48078">
    <property type="entry name" value="THREONINE DEHYDRATASE, MITOCHONDRIAL-RELATED"/>
    <property type="match status" value="1"/>
</dbReference>
<comment type="cofactor">
    <cofactor evidence="1">
        <name>pyridoxal 5'-phosphate</name>
        <dbReference type="ChEBI" id="CHEBI:597326"/>
    </cofactor>
</comment>
<dbReference type="EC" id="4.3.1.17" evidence="3"/>